<name>A0A1Y2GQX2_9FUNG</name>
<evidence type="ECO:0000256" key="6">
    <source>
        <dbReference type="ARBA" id="ARBA00023136"/>
    </source>
</evidence>
<evidence type="ECO:0000259" key="10">
    <source>
        <dbReference type="PROSITE" id="PS50042"/>
    </source>
</evidence>
<dbReference type="InterPro" id="IPR032675">
    <property type="entry name" value="LRR_dom_sf"/>
</dbReference>
<feature type="compositionally biased region" description="Basic and acidic residues" evidence="9">
    <location>
        <begin position="20"/>
        <end position="29"/>
    </location>
</feature>
<evidence type="ECO:0008006" key="14">
    <source>
        <dbReference type="Google" id="ProtNLM"/>
    </source>
</evidence>
<dbReference type="RefSeq" id="XP_021880990.1">
    <property type="nucleotide sequence ID" value="XM_022021494.1"/>
</dbReference>
<dbReference type="Gene3D" id="3.80.10.10">
    <property type="entry name" value="Ribonuclease Inhibitor"/>
    <property type="match status" value="2"/>
</dbReference>
<keyword evidence="5" id="KW-0406">Ion transport</keyword>
<dbReference type="GO" id="GO:0044877">
    <property type="term" value="F:protein-containing complex binding"/>
    <property type="evidence" value="ECO:0007669"/>
    <property type="project" value="TreeGrafter"/>
</dbReference>
<keyword evidence="8" id="KW-0407">Ion channel</keyword>
<dbReference type="AlphaFoldDB" id="A0A1Y2GQX2"/>
<protein>
    <recommendedName>
        <fullName evidence="14">Cyclic nucleotide-binding domain-containing protein</fullName>
    </recommendedName>
</protein>
<feature type="region of interest" description="Disordered" evidence="9">
    <location>
        <begin position="86"/>
        <end position="149"/>
    </location>
</feature>
<evidence type="ECO:0000256" key="3">
    <source>
        <dbReference type="ARBA" id="ARBA00022692"/>
    </source>
</evidence>
<dbReference type="SUPFAM" id="SSF51206">
    <property type="entry name" value="cAMP-binding domain-like"/>
    <property type="match status" value="2"/>
</dbReference>
<evidence type="ECO:0000256" key="9">
    <source>
        <dbReference type="SAM" id="MobiDB-lite"/>
    </source>
</evidence>
<keyword evidence="6" id="KW-0472">Membrane</keyword>
<dbReference type="Pfam" id="PF00027">
    <property type="entry name" value="cNMP_binding"/>
    <property type="match status" value="2"/>
</dbReference>
<dbReference type="GO" id="GO:0016020">
    <property type="term" value="C:membrane"/>
    <property type="evidence" value="ECO:0007669"/>
    <property type="project" value="UniProtKB-SubCell"/>
</dbReference>
<feature type="compositionally biased region" description="Polar residues" evidence="9">
    <location>
        <begin position="667"/>
        <end position="687"/>
    </location>
</feature>
<feature type="compositionally biased region" description="Basic and acidic residues" evidence="9">
    <location>
        <begin position="103"/>
        <end position="113"/>
    </location>
</feature>
<dbReference type="InterPro" id="IPR000595">
    <property type="entry name" value="cNMP-bd_dom"/>
</dbReference>
<dbReference type="SMART" id="SM00367">
    <property type="entry name" value="LRR_CC"/>
    <property type="match status" value="10"/>
</dbReference>
<feature type="compositionally biased region" description="Pro residues" evidence="9">
    <location>
        <begin position="91"/>
        <end position="102"/>
    </location>
</feature>
<feature type="region of interest" description="Disordered" evidence="9">
    <location>
        <begin position="1177"/>
        <end position="1197"/>
    </location>
</feature>
<dbReference type="InterPro" id="IPR006553">
    <property type="entry name" value="Leu-rich_rpt_Cys-con_subtyp"/>
</dbReference>
<feature type="region of interest" description="Disordered" evidence="9">
    <location>
        <begin position="597"/>
        <end position="621"/>
    </location>
</feature>
<feature type="region of interest" description="Disordered" evidence="9">
    <location>
        <begin position="1"/>
        <end position="69"/>
    </location>
</feature>
<feature type="region of interest" description="Disordered" evidence="9">
    <location>
        <begin position="664"/>
        <end position="687"/>
    </location>
</feature>
<dbReference type="PROSITE" id="PS50181">
    <property type="entry name" value="FBOX"/>
    <property type="match status" value="1"/>
</dbReference>
<dbReference type="GeneID" id="33563338"/>
<dbReference type="PROSITE" id="PS00888">
    <property type="entry name" value="CNMP_BINDING_1"/>
    <property type="match status" value="1"/>
</dbReference>
<proteinExistence type="predicted"/>
<dbReference type="InterPro" id="IPR001810">
    <property type="entry name" value="F-box_dom"/>
</dbReference>
<accession>A0A1Y2GQX2</accession>
<dbReference type="GO" id="GO:0005221">
    <property type="term" value="F:intracellularly cyclic nucleotide-activated monoatomic cation channel activity"/>
    <property type="evidence" value="ECO:0007669"/>
    <property type="project" value="InterPro"/>
</dbReference>
<feature type="domain" description="Cyclic nucleotide-binding" evidence="10">
    <location>
        <begin position="328"/>
        <end position="428"/>
    </location>
</feature>
<keyword evidence="13" id="KW-1185">Reference proteome</keyword>
<evidence type="ECO:0000313" key="13">
    <source>
        <dbReference type="Proteomes" id="UP000193648"/>
    </source>
</evidence>
<feature type="domain" description="Cyclic nucleotide-binding" evidence="10">
    <location>
        <begin position="161"/>
        <end position="278"/>
    </location>
</feature>
<dbReference type="CDD" id="cd00038">
    <property type="entry name" value="CAP_ED"/>
    <property type="match status" value="2"/>
</dbReference>
<evidence type="ECO:0000256" key="2">
    <source>
        <dbReference type="ARBA" id="ARBA00022448"/>
    </source>
</evidence>
<gene>
    <name evidence="12" type="ORF">BCR41DRAFT_323011</name>
</gene>
<evidence type="ECO:0000313" key="12">
    <source>
        <dbReference type="EMBL" id="ORZ14858.1"/>
    </source>
</evidence>
<dbReference type="PANTHER" id="PTHR45638">
    <property type="entry name" value="CYCLIC NUCLEOTIDE-GATED CATION CHANNEL SUBUNIT A"/>
    <property type="match status" value="1"/>
</dbReference>
<dbReference type="SMART" id="SM00256">
    <property type="entry name" value="FBOX"/>
    <property type="match status" value="1"/>
</dbReference>
<dbReference type="SMART" id="SM00100">
    <property type="entry name" value="cNMP"/>
    <property type="match status" value="2"/>
</dbReference>
<keyword evidence="7" id="KW-1071">Ligand-gated ion channel</keyword>
<dbReference type="PANTHER" id="PTHR45638:SF11">
    <property type="entry name" value="CYCLIC NUCLEOTIDE-GATED CATION CHANNEL SUBUNIT A"/>
    <property type="match status" value="1"/>
</dbReference>
<dbReference type="PROSITE" id="PS50042">
    <property type="entry name" value="CNMP_BINDING_3"/>
    <property type="match status" value="2"/>
</dbReference>
<dbReference type="InterPro" id="IPR050866">
    <property type="entry name" value="CNG_cation_channel"/>
</dbReference>
<feature type="compositionally biased region" description="Polar residues" evidence="9">
    <location>
        <begin position="1"/>
        <end position="11"/>
    </location>
</feature>
<evidence type="ECO:0000259" key="11">
    <source>
        <dbReference type="PROSITE" id="PS50181"/>
    </source>
</evidence>
<dbReference type="Pfam" id="PF25372">
    <property type="entry name" value="DUF7885"/>
    <property type="match status" value="1"/>
</dbReference>
<dbReference type="OrthoDB" id="421226at2759"/>
<evidence type="ECO:0000256" key="1">
    <source>
        <dbReference type="ARBA" id="ARBA00004141"/>
    </source>
</evidence>
<evidence type="ECO:0000256" key="4">
    <source>
        <dbReference type="ARBA" id="ARBA00022989"/>
    </source>
</evidence>
<evidence type="ECO:0000256" key="7">
    <source>
        <dbReference type="ARBA" id="ARBA00023286"/>
    </source>
</evidence>
<dbReference type="STRING" id="64571.A0A1Y2GQX2"/>
<dbReference type="Proteomes" id="UP000193648">
    <property type="component" value="Unassembled WGS sequence"/>
</dbReference>
<dbReference type="InterPro" id="IPR057207">
    <property type="entry name" value="FBXL15_LRR"/>
</dbReference>
<feature type="compositionally biased region" description="Polar residues" evidence="9">
    <location>
        <begin position="923"/>
        <end position="932"/>
    </location>
</feature>
<reference evidence="12 13" key="1">
    <citation type="submission" date="2016-07" db="EMBL/GenBank/DDBJ databases">
        <title>Pervasive Adenine N6-methylation of Active Genes in Fungi.</title>
        <authorList>
            <consortium name="DOE Joint Genome Institute"/>
            <person name="Mondo S.J."/>
            <person name="Dannebaum R.O."/>
            <person name="Kuo R.C."/>
            <person name="Labutti K."/>
            <person name="Haridas S."/>
            <person name="Kuo A."/>
            <person name="Salamov A."/>
            <person name="Ahrendt S.R."/>
            <person name="Lipzen A."/>
            <person name="Sullivan W."/>
            <person name="Andreopoulos W.B."/>
            <person name="Clum A."/>
            <person name="Lindquist E."/>
            <person name="Daum C."/>
            <person name="Ramamoorthy G.K."/>
            <person name="Gryganskyi A."/>
            <person name="Culley D."/>
            <person name="Magnuson J.K."/>
            <person name="James T.Y."/>
            <person name="O'Malley M.A."/>
            <person name="Stajich J.E."/>
            <person name="Spatafora J.W."/>
            <person name="Visel A."/>
            <person name="Grigoriev I.V."/>
        </authorList>
    </citation>
    <scope>NUCLEOTIDE SEQUENCE [LARGE SCALE GENOMIC DNA]</scope>
    <source>
        <strain evidence="12 13">NRRL 3116</strain>
    </source>
</reference>
<keyword evidence="2" id="KW-0813">Transport</keyword>
<feature type="domain" description="F-box" evidence="11">
    <location>
        <begin position="702"/>
        <end position="749"/>
    </location>
</feature>
<dbReference type="Gene3D" id="2.60.120.10">
    <property type="entry name" value="Jelly Rolls"/>
    <property type="match status" value="2"/>
</dbReference>
<organism evidence="12 13">
    <name type="scientific">Lobosporangium transversale</name>
    <dbReference type="NCBI Taxonomy" id="64571"/>
    <lineage>
        <taxon>Eukaryota</taxon>
        <taxon>Fungi</taxon>
        <taxon>Fungi incertae sedis</taxon>
        <taxon>Mucoromycota</taxon>
        <taxon>Mortierellomycotina</taxon>
        <taxon>Mortierellomycetes</taxon>
        <taxon>Mortierellales</taxon>
        <taxon>Mortierellaceae</taxon>
        <taxon>Lobosporangium</taxon>
    </lineage>
</organism>
<keyword evidence="3" id="KW-0812">Transmembrane</keyword>
<evidence type="ECO:0000256" key="5">
    <source>
        <dbReference type="ARBA" id="ARBA00023065"/>
    </source>
</evidence>
<dbReference type="SUPFAM" id="SSF52047">
    <property type="entry name" value="RNI-like"/>
    <property type="match status" value="1"/>
</dbReference>
<sequence length="1239" mass="135823">MPMLCPTSSPSLPKASTADLSHDHNRDLDVPSFNTESPSLNSFDNSRPTSPAPPKDSLSPGLHPALNSSPRVLSSKISLDVSTPQAISHIPLPPSLRTPPESPVKDQRRDSFRRQSCPPPSRHGLALTLNGLSSPPSSPTQPSPGATLPPKLYQSLLEHPLFRDCTPEGIHQLASRMHIRHYYPQDHIIRRSEQSSAMFYVLRGTVKVASHDNEATYYEIKENNFFGDVGVLYKVPRSMDVLAKNRCTIAILSGDDLVKVMEQSPEMARAIGYQTQERYQMYLKRRQSVSVRRSLDNGTNRPDFCQDDSRSDGFAKSDVHGALRKVPLFQSCSPEIIHMISLKVEPRTYNLGESIIQRGEIGREMFFIISGMVEILSDDNLHVLARFHDGQFFGEIAVLLDVPRIANVKAVSDVEVFVLTKDNLEAVFEAVPGAAEIITAEGNRQYKNWIIRNSRQHLSDQEMNGEEVEEQDFDNESLNIPRSLSVPTIEQSASLMEDEATSPSVRSFDQDSMHSISPRPIHPIEAGHPSAISVLPMTPTDDFSLGHRITASPLVASPAEPAIENFDGPSATEGTSTILEEPVFDQDVSIAPTTENVLDSPTIRNPTIRGLKESNPKRRRASVAVWTQQDLLKLAEAAGAKSQVDTSHSPATSSAIARLSRAMADTTGGQTPTSPHKLSQESRGSSDVSVQMKMAPKKLTGPATFQDLDECIVVQILDNLALDQLLKARRVCRGWNSLILENSGILRDLDLSKYKKFVTDSVLADLCNTVLKSNRTRTTRVSLRDCFLVSDKGLSMLAAHIPAVQDLDLHSCWNVSDAGFRSLGVYCPQLRSIDFSNCRKLGDETIYGLYPKEAMTESSSLQKQHVVENVLGSQAEDHPVLKDAAALHSATAPADTSMDEAQALLKRRPSIEIGSDLDEQTEQLDATSSSPSPMDVDPATIPQQSQNAPHGKTLDVGAPSSGPKGCPYLARLNLSYCKNLTDKSFIHLSLYGSKQLEYLNLQRCTTISSEAFVSLDPSRKNMVFQNQLKDSNGSVHEGYNPLVDPCFPNLRELHLSDCTFLTDEAIVALAPNMPHLQVASLSFCCALTDVAVEALSENCLFLKRLDLSFCGSAVSDASLYKLARFDASEPGKHSLEELEIRGCVRVTERGVREVLSGCVNLKRLNVSSCSGIGTGELQEQGKQGDAAPPSNQTETVEQTNGWVPLQAGHSSELTRKMNALKKGKEWALAQQRPGLVIVV</sequence>
<dbReference type="EMBL" id="MCFF01000020">
    <property type="protein sequence ID" value="ORZ14858.1"/>
    <property type="molecule type" value="Genomic_DNA"/>
</dbReference>
<comment type="caution">
    <text evidence="12">The sequence shown here is derived from an EMBL/GenBank/DDBJ whole genome shotgun (WGS) entry which is preliminary data.</text>
</comment>
<comment type="subcellular location">
    <subcellularLocation>
        <location evidence="1">Membrane</location>
        <topology evidence="1">Multi-pass membrane protein</topology>
    </subcellularLocation>
</comment>
<feature type="region of interest" description="Disordered" evidence="9">
    <location>
        <begin position="909"/>
        <end position="959"/>
    </location>
</feature>
<dbReference type="InParanoid" id="A0A1Y2GQX2"/>
<evidence type="ECO:0000256" key="8">
    <source>
        <dbReference type="ARBA" id="ARBA00023303"/>
    </source>
</evidence>
<keyword evidence="4" id="KW-1133">Transmembrane helix</keyword>
<dbReference type="InterPro" id="IPR018488">
    <property type="entry name" value="cNMP-bd_CS"/>
</dbReference>
<dbReference type="InterPro" id="IPR014710">
    <property type="entry name" value="RmlC-like_jellyroll"/>
</dbReference>
<dbReference type="InterPro" id="IPR018490">
    <property type="entry name" value="cNMP-bd_dom_sf"/>
</dbReference>
<feature type="compositionally biased region" description="Polar residues" evidence="9">
    <location>
        <begin position="32"/>
        <end position="49"/>
    </location>
</feature>
<dbReference type="Pfam" id="PF00646">
    <property type="entry name" value="F-box"/>
    <property type="match status" value="1"/>
</dbReference>